<name>A0A7X2X3C9_STRPA</name>
<dbReference type="EMBL" id="WMZJ01000002">
    <property type="protein sequence ID" value="MTS53965.1"/>
    <property type="molecule type" value="Genomic_DNA"/>
</dbReference>
<reference evidence="1 2" key="1">
    <citation type="journal article" date="2019" name="Nat. Med.">
        <title>A library of human gut bacterial isolates paired with longitudinal multiomics data enables mechanistic microbiome research.</title>
        <authorList>
            <person name="Poyet M."/>
            <person name="Groussin M."/>
            <person name="Gibbons S.M."/>
            <person name="Avila-Pacheco J."/>
            <person name="Jiang X."/>
            <person name="Kearney S.M."/>
            <person name="Perrotta A.R."/>
            <person name="Berdy B."/>
            <person name="Zhao S."/>
            <person name="Lieberman T.D."/>
            <person name="Swanson P.K."/>
            <person name="Smith M."/>
            <person name="Roesemann S."/>
            <person name="Alexander J.E."/>
            <person name="Rich S.A."/>
            <person name="Livny J."/>
            <person name="Vlamakis H."/>
            <person name="Clish C."/>
            <person name="Bullock K."/>
            <person name="Deik A."/>
            <person name="Scott J."/>
            <person name="Pierce K.A."/>
            <person name="Xavier R.J."/>
            <person name="Alm E.J."/>
        </authorList>
    </citation>
    <scope>NUCLEOTIDE SEQUENCE [LARGE SCALE GENOMIC DNA]</scope>
    <source>
        <strain evidence="1 2">BIOML-A1</strain>
    </source>
</reference>
<dbReference type="AlphaFoldDB" id="A0A7X2X3C9"/>
<sequence length="129" mass="15537">MDNFENFFEEYDRLRFEYRSTEEFIAFLGVEKPHTLISRINLYRRNKKMPSPSVLQLFELVIDPVLITNCMADYLNENETQNCGKFDDMAIEYINKYREQETKTVKETRKARKEAYRNLVKERCLMLGV</sequence>
<dbReference type="RefSeq" id="WP_129824285.1">
    <property type="nucleotide sequence ID" value="NZ_RCYS01000002.1"/>
</dbReference>
<comment type="caution">
    <text evidence="1">The sequence shown here is derived from an EMBL/GenBank/DDBJ whole genome shotgun (WGS) entry which is preliminary data.</text>
</comment>
<proteinExistence type="predicted"/>
<accession>A0A7X2X3C9</accession>
<gene>
    <name evidence="1" type="ORF">GMC94_03515</name>
</gene>
<evidence type="ECO:0000313" key="2">
    <source>
        <dbReference type="Proteomes" id="UP000441330"/>
    </source>
</evidence>
<protein>
    <submittedName>
        <fullName evidence="1">Uncharacterized protein</fullName>
    </submittedName>
</protein>
<evidence type="ECO:0000313" key="1">
    <source>
        <dbReference type="EMBL" id="MTS53965.1"/>
    </source>
</evidence>
<dbReference type="Proteomes" id="UP000441330">
    <property type="component" value="Unassembled WGS sequence"/>
</dbReference>
<organism evidence="1 2">
    <name type="scientific">Streptococcus parasanguinis</name>
    <dbReference type="NCBI Taxonomy" id="1318"/>
    <lineage>
        <taxon>Bacteria</taxon>
        <taxon>Bacillati</taxon>
        <taxon>Bacillota</taxon>
        <taxon>Bacilli</taxon>
        <taxon>Lactobacillales</taxon>
        <taxon>Streptococcaceae</taxon>
        <taxon>Streptococcus</taxon>
    </lineage>
</organism>